<comment type="caution">
    <text evidence="3">The sequence shown here is derived from an EMBL/GenBank/DDBJ whole genome shotgun (WGS) entry which is preliminary data.</text>
</comment>
<protein>
    <submittedName>
        <fullName evidence="3">Iron-sulfur cluster assembly scaffold protein</fullName>
    </submittedName>
</protein>
<accession>A0A139SRB7</accession>
<dbReference type="Proteomes" id="UP000071392">
    <property type="component" value="Unassembled WGS sequence"/>
</dbReference>
<dbReference type="FunFam" id="3.90.1010.10:FF:000002">
    <property type="entry name" value="Iron-sulfur cluster assembly scaffold protein NifU"/>
    <property type="match status" value="1"/>
</dbReference>
<dbReference type="GO" id="GO:0005506">
    <property type="term" value="F:iron ion binding"/>
    <property type="evidence" value="ECO:0007669"/>
    <property type="project" value="InterPro"/>
</dbReference>
<comment type="similarity">
    <text evidence="1">Belongs to the NifU family.</text>
</comment>
<dbReference type="EMBL" id="LSZP01000015">
    <property type="protein sequence ID" value="KXU37083.1"/>
    <property type="molecule type" value="Genomic_DNA"/>
</dbReference>
<organism evidence="3 4">
    <name type="scientific">Cephaloticoccus capnophilus</name>
    <dbReference type="NCBI Taxonomy" id="1548208"/>
    <lineage>
        <taxon>Bacteria</taxon>
        <taxon>Pseudomonadati</taxon>
        <taxon>Verrucomicrobiota</taxon>
        <taxon>Opitutia</taxon>
        <taxon>Opitutales</taxon>
        <taxon>Opitutaceae</taxon>
        <taxon>Cephaloticoccus</taxon>
    </lineage>
</organism>
<gene>
    <name evidence="3" type="ORF">AXK12_02240</name>
</gene>
<dbReference type="Pfam" id="PF01592">
    <property type="entry name" value="NifU_N"/>
    <property type="match status" value="1"/>
</dbReference>
<dbReference type="InterPro" id="IPR002871">
    <property type="entry name" value="NIF_FeS_clus_asmbl_NifU_N"/>
</dbReference>
<proteinExistence type="inferred from homology"/>
<dbReference type="OrthoDB" id="9804157at2"/>
<reference evidence="3 4" key="1">
    <citation type="submission" date="2016-02" db="EMBL/GenBank/DDBJ databases">
        <authorList>
            <person name="Wen L."/>
            <person name="He K."/>
            <person name="Yang H."/>
        </authorList>
    </citation>
    <scope>NUCLEOTIDE SEQUENCE [LARGE SCALE GENOMIC DNA]</scope>
    <source>
        <strain evidence="3 4">CV41</strain>
    </source>
</reference>
<dbReference type="NCBIfam" id="TIGR01994">
    <property type="entry name" value="SUF_scaf_2"/>
    <property type="match status" value="1"/>
</dbReference>
<evidence type="ECO:0000259" key="2">
    <source>
        <dbReference type="Pfam" id="PF01592"/>
    </source>
</evidence>
<sequence>MSPELTELYQQVILDHNRRPRNRGKLPSANRVARGDNPSCGDQCCVYIRLDGERIAELSFDGSGCAISQASASLMTTQLKGKTAAEAQTLFDEFKQIVTTGEAPEEMSDIAAFAGVSAFPARIKCATLGWHAALGALKSEPVSAESAADSGLAITTETHLD</sequence>
<evidence type="ECO:0000313" key="4">
    <source>
        <dbReference type="Proteomes" id="UP000071392"/>
    </source>
</evidence>
<evidence type="ECO:0000313" key="3">
    <source>
        <dbReference type="EMBL" id="KXU37083.1"/>
    </source>
</evidence>
<dbReference type="STRING" id="1548208.AXK12_02240"/>
<dbReference type="GO" id="GO:0051536">
    <property type="term" value="F:iron-sulfur cluster binding"/>
    <property type="evidence" value="ECO:0007669"/>
    <property type="project" value="InterPro"/>
</dbReference>
<dbReference type="GO" id="GO:0016226">
    <property type="term" value="P:iron-sulfur cluster assembly"/>
    <property type="evidence" value="ECO:0007669"/>
    <property type="project" value="InterPro"/>
</dbReference>
<evidence type="ECO:0000256" key="1">
    <source>
        <dbReference type="ARBA" id="ARBA00006420"/>
    </source>
</evidence>
<dbReference type="RefSeq" id="WP_068711037.1">
    <property type="nucleotide sequence ID" value="NZ_LSZP01000015.1"/>
</dbReference>
<dbReference type="AlphaFoldDB" id="A0A139SRB7"/>
<feature type="domain" description="NIF system FeS cluster assembly NifU N-terminal" evidence="2">
    <location>
        <begin position="9"/>
        <end position="125"/>
    </location>
</feature>
<keyword evidence="4" id="KW-1185">Reference proteome</keyword>
<dbReference type="SUPFAM" id="SSF82649">
    <property type="entry name" value="SufE/NifU"/>
    <property type="match status" value="1"/>
</dbReference>
<name>A0A139SRB7_9BACT</name>
<dbReference type="Gene3D" id="3.90.1010.10">
    <property type="match status" value="1"/>
</dbReference>
<dbReference type="CDD" id="cd06664">
    <property type="entry name" value="IscU_like"/>
    <property type="match status" value="1"/>
</dbReference>
<dbReference type="PANTHER" id="PTHR10093">
    <property type="entry name" value="IRON-SULFUR CLUSTER ASSEMBLY ENZYME NIFU HOMOLOG"/>
    <property type="match status" value="1"/>
</dbReference>